<protein>
    <submittedName>
        <fullName evidence="1">Uncharacterized protein</fullName>
    </submittedName>
</protein>
<reference evidence="1" key="1">
    <citation type="journal article" date="2020" name="Nature">
        <title>Giant virus diversity and host interactions through global metagenomics.</title>
        <authorList>
            <person name="Schulz F."/>
            <person name="Roux S."/>
            <person name="Paez-Espino D."/>
            <person name="Jungbluth S."/>
            <person name="Walsh D.A."/>
            <person name="Denef V.J."/>
            <person name="McMahon K.D."/>
            <person name="Konstantinidis K.T."/>
            <person name="Eloe-Fadrosh E.A."/>
            <person name="Kyrpides N.C."/>
            <person name="Woyke T."/>
        </authorList>
    </citation>
    <scope>NUCLEOTIDE SEQUENCE</scope>
    <source>
        <strain evidence="1">GVMAG-M-3300023179-86</strain>
    </source>
</reference>
<name>A0A6C0H9V0_9ZZZZ</name>
<proteinExistence type="predicted"/>
<organism evidence="1">
    <name type="scientific">viral metagenome</name>
    <dbReference type="NCBI Taxonomy" id="1070528"/>
    <lineage>
        <taxon>unclassified sequences</taxon>
        <taxon>metagenomes</taxon>
        <taxon>organismal metagenomes</taxon>
    </lineage>
</organism>
<dbReference type="AlphaFoldDB" id="A0A6C0H9V0"/>
<accession>A0A6C0H9V0</accession>
<sequence>MFVLEKITKSKTKWKQMGKKEHFFYLEYL</sequence>
<evidence type="ECO:0000313" key="1">
    <source>
        <dbReference type="EMBL" id="QHT77187.1"/>
    </source>
</evidence>
<dbReference type="EMBL" id="MN739916">
    <property type="protein sequence ID" value="QHT77187.1"/>
    <property type="molecule type" value="Genomic_DNA"/>
</dbReference>